<comment type="caution">
    <text evidence="2">The sequence shown here is derived from an EMBL/GenBank/DDBJ whole genome shotgun (WGS) entry which is preliminary data.</text>
</comment>
<keyword evidence="1" id="KW-1133">Transmembrane helix</keyword>
<evidence type="ECO:0000313" key="2">
    <source>
        <dbReference type="EMBL" id="CAK7269606.1"/>
    </source>
</evidence>
<evidence type="ECO:0000313" key="3">
    <source>
        <dbReference type="Proteomes" id="UP001642502"/>
    </source>
</evidence>
<keyword evidence="1" id="KW-0812">Transmembrane</keyword>
<proteinExistence type="predicted"/>
<protein>
    <submittedName>
        <fullName evidence="2">Uncharacterized protein</fullName>
    </submittedName>
</protein>
<dbReference type="Proteomes" id="UP001642502">
    <property type="component" value="Unassembled WGS sequence"/>
</dbReference>
<organism evidence="2 3">
    <name type="scientific">Sporothrix epigloea</name>
    <dbReference type="NCBI Taxonomy" id="1892477"/>
    <lineage>
        <taxon>Eukaryota</taxon>
        <taxon>Fungi</taxon>
        <taxon>Dikarya</taxon>
        <taxon>Ascomycota</taxon>
        <taxon>Pezizomycotina</taxon>
        <taxon>Sordariomycetes</taxon>
        <taxon>Sordariomycetidae</taxon>
        <taxon>Ophiostomatales</taxon>
        <taxon>Ophiostomataceae</taxon>
        <taxon>Sporothrix</taxon>
    </lineage>
</organism>
<keyword evidence="3" id="KW-1185">Reference proteome</keyword>
<evidence type="ECO:0000256" key="1">
    <source>
        <dbReference type="SAM" id="Phobius"/>
    </source>
</evidence>
<gene>
    <name evidence="2" type="ORF">SEPCBS119000_003656</name>
</gene>
<name>A0ABP0DPU1_9PEZI</name>
<dbReference type="EMBL" id="CAWUON010000049">
    <property type="protein sequence ID" value="CAK7269606.1"/>
    <property type="molecule type" value="Genomic_DNA"/>
</dbReference>
<accession>A0ABP0DPU1</accession>
<keyword evidence="1" id="KW-0472">Membrane</keyword>
<feature type="transmembrane region" description="Helical" evidence="1">
    <location>
        <begin position="42"/>
        <end position="63"/>
    </location>
</feature>
<sequence length="120" mass="12672">MFVPSVSGVLPAPTGKATAVPGVINSMAITNTNNPTLNNLTIFLFFFFLCSTVVLVVASVVFLRRLKRRAADTASQASQAEKYDKAALAAGKDVDEASIGGSFVKLVRLEASDHCRAAPK</sequence>
<reference evidence="2 3" key="1">
    <citation type="submission" date="2024-01" db="EMBL/GenBank/DDBJ databases">
        <authorList>
            <person name="Allen C."/>
            <person name="Tagirdzhanova G."/>
        </authorList>
    </citation>
    <scope>NUCLEOTIDE SEQUENCE [LARGE SCALE GENOMIC DNA]</scope>
    <source>
        <strain evidence="2 3">CBS 119000</strain>
    </source>
</reference>